<feature type="active site" evidence="7">
    <location>
        <position position="76"/>
    </location>
</feature>
<dbReference type="HAMAP" id="MF_00957">
    <property type="entry name" value="PolyA_pol"/>
    <property type="match status" value="1"/>
</dbReference>
<evidence type="ECO:0000256" key="4">
    <source>
        <dbReference type="ARBA" id="ARBA00022840"/>
    </source>
</evidence>
<dbReference type="PANTHER" id="PTHR43051:SF1">
    <property type="entry name" value="POLYNUCLEOTIDE ADENYLYLTRANSFERASE FAMILY PROTEIN"/>
    <property type="match status" value="1"/>
</dbReference>
<evidence type="ECO:0000259" key="11">
    <source>
        <dbReference type="Pfam" id="PF12626"/>
    </source>
</evidence>
<keyword evidence="3 7" id="KW-0547">Nucleotide-binding</keyword>
<dbReference type="Gene3D" id="3.30.460.10">
    <property type="entry name" value="Beta Polymerase, domain 2"/>
    <property type="match status" value="1"/>
</dbReference>
<feature type="compositionally biased region" description="Basic residues" evidence="9">
    <location>
        <begin position="432"/>
        <end position="445"/>
    </location>
</feature>
<feature type="region of interest" description="Disordered" evidence="9">
    <location>
        <begin position="423"/>
        <end position="465"/>
    </location>
</feature>
<evidence type="ECO:0000259" key="12">
    <source>
        <dbReference type="Pfam" id="PF12627"/>
    </source>
</evidence>
<dbReference type="NCBIfam" id="TIGR01942">
    <property type="entry name" value="pcnB"/>
    <property type="match status" value="1"/>
</dbReference>
<keyword evidence="4 7" id="KW-0067">ATP-binding</keyword>
<protein>
    <recommendedName>
        <fullName evidence="7">Poly(A) polymerase I</fullName>
        <shortName evidence="7">PAP I</shortName>
        <ecNumber evidence="7">2.7.7.19</ecNumber>
    </recommendedName>
</protein>
<dbReference type="CDD" id="cd05398">
    <property type="entry name" value="NT_ClassII-CCAase"/>
    <property type="match status" value="1"/>
</dbReference>
<dbReference type="InterPro" id="IPR002646">
    <property type="entry name" value="PolA_pol_head_dom"/>
</dbReference>
<dbReference type="GO" id="GO:1990817">
    <property type="term" value="F:poly(A) RNA polymerase activity"/>
    <property type="evidence" value="ECO:0007669"/>
    <property type="project" value="UniProtKB-UniRule"/>
</dbReference>
<evidence type="ECO:0000313" key="13">
    <source>
        <dbReference type="EMBL" id="SEM98406.1"/>
    </source>
</evidence>
<name>A0A1H8CTT0_9PROT</name>
<dbReference type="SUPFAM" id="SSF81891">
    <property type="entry name" value="Poly A polymerase C-terminal region-like"/>
    <property type="match status" value="1"/>
</dbReference>
<dbReference type="EC" id="2.7.7.19" evidence="7"/>
<dbReference type="EMBL" id="FOCP01000005">
    <property type="protein sequence ID" value="SEM98406.1"/>
    <property type="molecule type" value="Genomic_DNA"/>
</dbReference>
<evidence type="ECO:0000256" key="7">
    <source>
        <dbReference type="HAMAP-Rule" id="MF_00957"/>
    </source>
</evidence>
<feature type="active site" evidence="7">
    <location>
        <position position="74"/>
    </location>
</feature>
<feature type="domain" description="Polymerase A arginine-rich C-terminal" evidence="11">
    <location>
        <begin position="329"/>
        <end position="442"/>
    </location>
</feature>
<sequence length="465" mass="53041">MIRKFFNQVFKRKIATGTANLKLRIIPFSKHGINRNQISPCALKTAHELQKAGFSAFIVGGAVRDILLGLKPKDFDIATNATPEQARCLFRRSRIIGRRFRLLHVMCGNETVEVSTFRGPLPDSDTLTEVKTYTDQHGRLLRDNVFGSQEEDAVRRDFTLNALFYDPFSEEIYDYLDGYTDLKAQTLRIIGDPVTRYREDPVRMLRAVRLAAKLDMQIDSSTAKPIGDLAPLLQNVPPARLLDEMLKLLLSGHALSCVVDLRQRGLHHGLLPMLDVILEQPLGERFITLALKNTDDRIQQGKHVSPAFLFASLLWHEVLATWNSYKNSGENPLTALYRAINDVLSKQQKNLAIPRRFSTTITEIWSMQPRFESRVGRKPFRLVAHPRIRAAYDFMLLRCESGEISQELATWWTDFMSADMDTRQKMIPKPVSTRKRKNRSRRKPSSHNASTDHTLASTGKTKDTL</sequence>
<dbReference type="Pfam" id="PF01743">
    <property type="entry name" value="PolyA_pol"/>
    <property type="match status" value="1"/>
</dbReference>
<evidence type="ECO:0000256" key="2">
    <source>
        <dbReference type="ARBA" id="ARBA00022679"/>
    </source>
</evidence>
<comment type="function">
    <text evidence="7">Adds poly(A) tail to the 3' end of many RNAs, which usually targets these RNAs for decay. Plays a significant role in the global control of gene expression, through influencing the rate of transcript degradation, and in the general RNA quality control.</text>
</comment>
<feature type="compositionally biased region" description="Polar residues" evidence="9">
    <location>
        <begin position="447"/>
        <end position="459"/>
    </location>
</feature>
<dbReference type="PANTHER" id="PTHR43051">
    <property type="entry name" value="POLYNUCLEOTIDE ADENYLYLTRANSFERASE FAMILY PROTEIN"/>
    <property type="match status" value="1"/>
</dbReference>
<accession>A0A1H8CTT0</accession>
<dbReference type="STRING" id="917.SAMN05216326_13524"/>
<dbReference type="GO" id="GO:0005524">
    <property type="term" value="F:ATP binding"/>
    <property type="evidence" value="ECO:0007669"/>
    <property type="project" value="UniProtKB-UniRule"/>
</dbReference>
<feature type="active site" evidence="7">
    <location>
        <position position="157"/>
    </location>
</feature>
<dbReference type="InterPro" id="IPR043519">
    <property type="entry name" value="NT_sf"/>
</dbReference>
<dbReference type="GO" id="GO:0006397">
    <property type="term" value="P:mRNA processing"/>
    <property type="evidence" value="ECO:0007669"/>
    <property type="project" value="UniProtKB-KW"/>
</dbReference>
<dbReference type="SUPFAM" id="SSF81301">
    <property type="entry name" value="Nucleotidyltransferase"/>
    <property type="match status" value="1"/>
</dbReference>
<evidence type="ECO:0000256" key="8">
    <source>
        <dbReference type="RuleBase" id="RU003953"/>
    </source>
</evidence>
<evidence type="ECO:0000259" key="10">
    <source>
        <dbReference type="Pfam" id="PF01743"/>
    </source>
</evidence>
<keyword evidence="6 7" id="KW-0804">Transcription</keyword>
<dbReference type="Pfam" id="PF12626">
    <property type="entry name" value="PolyA_pol_arg_C"/>
    <property type="match status" value="1"/>
</dbReference>
<feature type="domain" description="Poly A polymerase head" evidence="10">
    <location>
        <begin position="56"/>
        <end position="188"/>
    </location>
</feature>
<dbReference type="Gene3D" id="1.10.3090.10">
    <property type="entry name" value="cca-adding enzyme, domain 2"/>
    <property type="match status" value="1"/>
</dbReference>
<dbReference type="InterPro" id="IPR052191">
    <property type="entry name" value="tRNA_ntf/polyA_polymerase_I"/>
</dbReference>
<dbReference type="Proteomes" id="UP000199459">
    <property type="component" value="Unassembled WGS sequence"/>
</dbReference>
<dbReference type="RefSeq" id="WP_090629143.1">
    <property type="nucleotide sequence ID" value="NZ_FOCP01000005.1"/>
</dbReference>
<dbReference type="OrthoDB" id="9805698at2"/>
<dbReference type="InterPro" id="IPR025866">
    <property type="entry name" value="PolyA_pol_arg_C_dom"/>
</dbReference>
<keyword evidence="5 7" id="KW-0694">RNA-binding</keyword>
<dbReference type="InterPro" id="IPR032828">
    <property type="entry name" value="PolyA_RNA-bd"/>
</dbReference>
<comment type="catalytic activity">
    <reaction evidence="7">
        <text>RNA(n) + ATP = RNA(n)-3'-adenine ribonucleotide + diphosphate</text>
        <dbReference type="Rhea" id="RHEA:11332"/>
        <dbReference type="Rhea" id="RHEA-COMP:14527"/>
        <dbReference type="Rhea" id="RHEA-COMP:17347"/>
        <dbReference type="ChEBI" id="CHEBI:30616"/>
        <dbReference type="ChEBI" id="CHEBI:33019"/>
        <dbReference type="ChEBI" id="CHEBI:140395"/>
        <dbReference type="ChEBI" id="CHEBI:173115"/>
        <dbReference type="EC" id="2.7.7.19"/>
    </reaction>
</comment>
<evidence type="ECO:0000256" key="3">
    <source>
        <dbReference type="ARBA" id="ARBA00022741"/>
    </source>
</evidence>
<evidence type="ECO:0000313" key="14">
    <source>
        <dbReference type="Proteomes" id="UP000199459"/>
    </source>
</evidence>
<evidence type="ECO:0000256" key="9">
    <source>
        <dbReference type="SAM" id="MobiDB-lite"/>
    </source>
</evidence>
<reference evidence="13 14" key="1">
    <citation type="submission" date="2016-10" db="EMBL/GenBank/DDBJ databases">
        <authorList>
            <person name="de Groot N.N."/>
        </authorList>
    </citation>
    <scope>NUCLEOTIDE SEQUENCE [LARGE SCALE GENOMIC DNA]</scope>
    <source>
        <strain evidence="13 14">Nm22</strain>
    </source>
</reference>
<dbReference type="AlphaFoldDB" id="A0A1H8CTT0"/>
<evidence type="ECO:0000256" key="5">
    <source>
        <dbReference type="ARBA" id="ARBA00022884"/>
    </source>
</evidence>
<keyword evidence="2 7" id="KW-0808">Transferase</keyword>
<organism evidence="13 14">
    <name type="scientific">Nitrosomonas marina</name>
    <dbReference type="NCBI Taxonomy" id="917"/>
    <lineage>
        <taxon>Bacteria</taxon>
        <taxon>Pseudomonadati</taxon>
        <taxon>Pseudomonadota</taxon>
        <taxon>Betaproteobacteria</taxon>
        <taxon>Nitrosomonadales</taxon>
        <taxon>Nitrosomonadaceae</taxon>
        <taxon>Nitrosomonas</taxon>
    </lineage>
</organism>
<evidence type="ECO:0000256" key="6">
    <source>
        <dbReference type="ARBA" id="ARBA00023163"/>
    </source>
</evidence>
<keyword evidence="1 7" id="KW-0507">mRNA processing</keyword>
<gene>
    <name evidence="7" type="primary">pcnB</name>
    <name evidence="13" type="ORF">SAMN05216325_105128</name>
</gene>
<dbReference type="Pfam" id="PF12627">
    <property type="entry name" value="PolyA_pol_RNAbd"/>
    <property type="match status" value="1"/>
</dbReference>
<evidence type="ECO:0000256" key="1">
    <source>
        <dbReference type="ARBA" id="ARBA00022664"/>
    </source>
</evidence>
<comment type="similarity">
    <text evidence="7 8">Belongs to the tRNA nucleotidyltransferase/poly(A) polymerase family.</text>
</comment>
<dbReference type="GO" id="GO:0003723">
    <property type="term" value="F:RNA binding"/>
    <property type="evidence" value="ECO:0007669"/>
    <property type="project" value="UniProtKB-UniRule"/>
</dbReference>
<dbReference type="InterPro" id="IPR010206">
    <property type="entry name" value="PolA_pol_I"/>
</dbReference>
<dbReference type="GO" id="GO:0043633">
    <property type="term" value="P:polyadenylation-dependent RNA catabolic process"/>
    <property type="evidence" value="ECO:0007669"/>
    <property type="project" value="InterPro"/>
</dbReference>
<feature type="domain" description="tRNA nucleotidyltransferase/poly(A) polymerase RNA and SrmB- binding" evidence="12">
    <location>
        <begin position="215"/>
        <end position="276"/>
    </location>
</feature>
<proteinExistence type="inferred from homology"/>